<keyword evidence="1" id="KW-1133">Transmembrane helix</keyword>
<organism evidence="2 3">
    <name type="scientific">Candidatus Giovannonibacteria bacterium RIFCSPLOWO2_01_FULL_45_34</name>
    <dbReference type="NCBI Taxonomy" id="1798351"/>
    <lineage>
        <taxon>Bacteria</taxon>
        <taxon>Candidatus Giovannoniibacteriota</taxon>
    </lineage>
</organism>
<keyword evidence="1" id="KW-0472">Membrane</keyword>
<evidence type="ECO:0000256" key="1">
    <source>
        <dbReference type="SAM" id="Phobius"/>
    </source>
</evidence>
<dbReference type="Proteomes" id="UP000178114">
    <property type="component" value="Unassembled WGS sequence"/>
</dbReference>
<sequence length="93" mass="10686">MKNNTLAVYGILMIVIIVVTSQMFAFWSPSKVYGGGNTPREPRPPVVENVKVLQENCEQYYSKHIKHYKESYSSTANFEGIRYLTCVAHNNQR</sequence>
<keyword evidence="1" id="KW-0812">Transmembrane</keyword>
<gene>
    <name evidence="2" type="ORF">A2930_03835</name>
</gene>
<accession>A0A1F5X0W1</accession>
<dbReference type="AlphaFoldDB" id="A0A1F5X0W1"/>
<reference evidence="2 3" key="1">
    <citation type="journal article" date="2016" name="Nat. Commun.">
        <title>Thousands of microbial genomes shed light on interconnected biogeochemical processes in an aquifer system.</title>
        <authorList>
            <person name="Anantharaman K."/>
            <person name="Brown C.T."/>
            <person name="Hug L.A."/>
            <person name="Sharon I."/>
            <person name="Castelle C.J."/>
            <person name="Probst A.J."/>
            <person name="Thomas B.C."/>
            <person name="Singh A."/>
            <person name="Wilkins M.J."/>
            <person name="Karaoz U."/>
            <person name="Brodie E.L."/>
            <person name="Williams K.H."/>
            <person name="Hubbard S.S."/>
            <person name="Banfield J.F."/>
        </authorList>
    </citation>
    <scope>NUCLEOTIDE SEQUENCE [LARGE SCALE GENOMIC DNA]</scope>
</reference>
<comment type="caution">
    <text evidence="2">The sequence shown here is derived from an EMBL/GenBank/DDBJ whole genome shotgun (WGS) entry which is preliminary data.</text>
</comment>
<protein>
    <submittedName>
        <fullName evidence="2">Uncharacterized protein</fullName>
    </submittedName>
</protein>
<evidence type="ECO:0000313" key="2">
    <source>
        <dbReference type="EMBL" id="OGF81526.1"/>
    </source>
</evidence>
<proteinExistence type="predicted"/>
<dbReference type="EMBL" id="MFID01000009">
    <property type="protein sequence ID" value="OGF81526.1"/>
    <property type="molecule type" value="Genomic_DNA"/>
</dbReference>
<feature type="transmembrane region" description="Helical" evidence="1">
    <location>
        <begin position="6"/>
        <end position="27"/>
    </location>
</feature>
<dbReference type="STRING" id="1798351.A2930_03835"/>
<evidence type="ECO:0000313" key="3">
    <source>
        <dbReference type="Proteomes" id="UP000178114"/>
    </source>
</evidence>
<name>A0A1F5X0W1_9BACT</name>